<dbReference type="CDD" id="cd06445">
    <property type="entry name" value="ATase"/>
    <property type="match status" value="1"/>
</dbReference>
<keyword evidence="6 9" id="KW-0227">DNA damage</keyword>
<dbReference type="HAMAP" id="MF_00772">
    <property type="entry name" value="OGT"/>
    <property type="match status" value="1"/>
</dbReference>
<dbReference type="InterPro" id="IPR036631">
    <property type="entry name" value="MGMT_N_sf"/>
</dbReference>
<dbReference type="Gene3D" id="3.30.160.70">
    <property type="entry name" value="Methylated DNA-protein cysteine methyltransferase domain"/>
    <property type="match status" value="1"/>
</dbReference>
<dbReference type="FunFam" id="1.10.10.10:FF:000214">
    <property type="entry name" value="Methylated-DNA--protein-cysteine methyltransferase"/>
    <property type="match status" value="1"/>
</dbReference>
<keyword evidence="7 9" id="KW-0234">DNA repair</keyword>
<feature type="domain" description="Methylated-DNA-[protein]-cysteine S-methyltransferase DNA binding" evidence="10">
    <location>
        <begin position="78"/>
        <end position="162"/>
    </location>
</feature>
<evidence type="ECO:0000259" key="10">
    <source>
        <dbReference type="Pfam" id="PF01035"/>
    </source>
</evidence>
<evidence type="ECO:0000256" key="2">
    <source>
        <dbReference type="ARBA" id="ARBA00008711"/>
    </source>
</evidence>
<evidence type="ECO:0000256" key="5">
    <source>
        <dbReference type="ARBA" id="ARBA00022679"/>
    </source>
</evidence>
<dbReference type="Pfam" id="PF01035">
    <property type="entry name" value="DNA_binding_1"/>
    <property type="match status" value="1"/>
</dbReference>
<dbReference type="Gene3D" id="1.10.10.10">
    <property type="entry name" value="Winged helix-like DNA-binding domain superfamily/Winged helix DNA-binding domain"/>
    <property type="match status" value="1"/>
</dbReference>
<evidence type="ECO:0000313" key="13">
    <source>
        <dbReference type="Proteomes" id="UP000823906"/>
    </source>
</evidence>
<dbReference type="PROSITE" id="PS00374">
    <property type="entry name" value="MGMT"/>
    <property type="match status" value="1"/>
</dbReference>
<sequence length="172" mass="18806">MQYVCRYDSPLGPMLLAAEGDWLTGAWFEGQKYFGRTLAAGRAEGDAPVLTLARRWLEVYFSGREPDFAVPLRPSGTPFQQEVWAALREIPYGQTTTYGAIARQMAARRGLPRLAAQAVGGAVGRNPICILVPCHRVLGADGSLTGYAGGVERKRRLLEMESPLRPCGPQLQ</sequence>
<dbReference type="GO" id="GO:0032259">
    <property type="term" value="P:methylation"/>
    <property type="evidence" value="ECO:0007669"/>
    <property type="project" value="UniProtKB-KW"/>
</dbReference>
<comment type="function">
    <text evidence="9">Involved in the cellular defense against the biological effects of O6-methylguanine (O6-MeG) and O4-methylthymine (O4-MeT) in DNA. Repairs the methylated nucleobase in DNA by stoichiometrically transferring the methyl group to a cysteine residue in the enzyme. This is a suicide reaction: the enzyme is irreversibly inactivated.</text>
</comment>
<dbReference type="InterPro" id="IPR001497">
    <property type="entry name" value="MethylDNA_cys_MeTrfase_AS"/>
</dbReference>
<evidence type="ECO:0000256" key="3">
    <source>
        <dbReference type="ARBA" id="ARBA00022490"/>
    </source>
</evidence>
<dbReference type="PANTHER" id="PTHR10815:SF5">
    <property type="entry name" value="METHYLATED-DNA--PROTEIN-CYSTEINE METHYLTRANSFERASE"/>
    <property type="match status" value="1"/>
</dbReference>
<evidence type="ECO:0000256" key="8">
    <source>
        <dbReference type="ARBA" id="ARBA00049348"/>
    </source>
</evidence>
<dbReference type="GO" id="GO:0003908">
    <property type="term" value="F:methylated-DNA-[protein]-cysteine S-methyltransferase activity"/>
    <property type="evidence" value="ECO:0007669"/>
    <property type="project" value="UniProtKB-UniRule"/>
</dbReference>
<comment type="catalytic activity">
    <reaction evidence="8 9">
        <text>a 6-O-methyl-2'-deoxyguanosine in DNA + L-cysteinyl-[protein] = S-methyl-L-cysteinyl-[protein] + a 2'-deoxyguanosine in DNA</text>
        <dbReference type="Rhea" id="RHEA:24000"/>
        <dbReference type="Rhea" id="RHEA-COMP:10131"/>
        <dbReference type="Rhea" id="RHEA-COMP:10132"/>
        <dbReference type="Rhea" id="RHEA-COMP:11367"/>
        <dbReference type="Rhea" id="RHEA-COMP:11368"/>
        <dbReference type="ChEBI" id="CHEBI:29950"/>
        <dbReference type="ChEBI" id="CHEBI:82612"/>
        <dbReference type="ChEBI" id="CHEBI:85445"/>
        <dbReference type="ChEBI" id="CHEBI:85448"/>
        <dbReference type="EC" id="2.1.1.63"/>
    </reaction>
</comment>
<protein>
    <recommendedName>
        <fullName evidence="9">Methylated-DNA--protein-cysteine methyltransferase</fullName>
        <ecNumber evidence="9">2.1.1.63</ecNumber>
    </recommendedName>
    <alternativeName>
        <fullName evidence="9">6-O-methylguanine-DNA methyltransferase</fullName>
        <shortName evidence="9">MGMT</shortName>
    </alternativeName>
    <alternativeName>
        <fullName evidence="9">O-6-methylguanine-DNA-alkyltransferase</fullName>
    </alternativeName>
</protein>
<evidence type="ECO:0000256" key="1">
    <source>
        <dbReference type="ARBA" id="ARBA00001286"/>
    </source>
</evidence>
<dbReference type="EC" id="2.1.1.63" evidence="9"/>
<comment type="caution">
    <text evidence="12">The sequence shown here is derived from an EMBL/GenBank/DDBJ whole genome shotgun (WGS) entry which is preliminary data.</text>
</comment>
<organism evidence="12 13">
    <name type="scientific">Candidatus Faecalibacterium faecigallinarum</name>
    <dbReference type="NCBI Taxonomy" id="2838577"/>
    <lineage>
        <taxon>Bacteria</taxon>
        <taxon>Bacillati</taxon>
        <taxon>Bacillota</taxon>
        <taxon>Clostridia</taxon>
        <taxon>Eubacteriales</taxon>
        <taxon>Oscillospiraceae</taxon>
        <taxon>Faecalibacterium</taxon>
    </lineage>
</organism>
<dbReference type="SUPFAM" id="SSF46767">
    <property type="entry name" value="Methylated DNA-protein cysteine methyltransferase, C-terminal domain"/>
    <property type="match status" value="1"/>
</dbReference>
<dbReference type="InterPro" id="IPR023546">
    <property type="entry name" value="MGMT"/>
</dbReference>
<evidence type="ECO:0000259" key="11">
    <source>
        <dbReference type="Pfam" id="PF02870"/>
    </source>
</evidence>
<dbReference type="InterPro" id="IPR036217">
    <property type="entry name" value="MethylDNA_cys_MeTrfase_DNAb"/>
</dbReference>
<dbReference type="GO" id="GO:0006307">
    <property type="term" value="P:DNA alkylation repair"/>
    <property type="evidence" value="ECO:0007669"/>
    <property type="project" value="UniProtKB-UniRule"/>
</dbReference>
<feature type="domain" description="Methylguanine DNA methyltransferase ribonuclease-like" evidence="11">
    <location>
        <begin position="7"/>
        <end position="74"/>
    </location>
</feature>
<keyword evidence="3 9" id="KW-0963">Cytoplasm</keyword>
<dbReference type="Pfam" id="PF02870">
    <property type="entry name" value="Methyltransf_1N"/>
    <property type="match status" value="1"/>
</dbReference>
<dbReference type="NCBIfam" id="TIGR00589">
    <property type="entry name" value="ogt"/>
    <property type="match status" value="1"/>
</dbReference>
<reference evidence="12" key="1">
    <citation type="journal article" date="2021" name="PeerJ">
        <title>Extensive microbial diversity within the chicken gut microbiome revealed by metagenomics and culture.</title>
        <authorList>
            <person name="Gilroy R."/>
            <person name="Ravi A."/>
            <person name="Getino M."/>
            <person name="Pursley I."/>
            <person name="Horton D.L."/>
            <person name="Alikhan N.F."/>
            <person name="Baker D."/>
            <person name="Gharbi K."/>
            <person name="Hall N."/>
            <person name="Watson M."/>
            <person name="Adriaenssens E.M."/>
            <person name="Foster-Nyarko E."/>
            <person name="Jarju S."/>
            <person name="Secka A."/>
            <person name="Antonio M."/>
            <person name="Oren A."/>
            <person name="Chaudhuri R.R."/>
            <person name="La Ragione R."/>
            <person name="Hildebrand F."/>
            <person name="Pallen M.J."/>
        </authorList>
    </citation>
    <scope>NUCLEOTIDE SEQUENCE</scope>
    <source>
        <strain evidence="12">ChiSjej5B23-2810</strain>
    </source>
</reference>
<accession>A0A9D2P5Q3</accession>
<evidence type="ECO:0000313" key="12">
    <source>
        <dbReference type="EMBL" id="HJC44657.1"/>
    </source>
</evidence>
<evidence type="ECO:0000256" key="7">
    <source>
        <dbReference type="ARBA" id="ARBA00023204"/>
    </source>
</evidence>
<name>A0A9D2P5Q3_9FIRM</name>
<dbReference type="SUPFAM" id="SSF53155">
    <property type="entry name" value="Methylated DNA-protein cysteine methyltransferase domain"/>
    <property type="match status" value="1"/>
</dbReference>
<dbReference type="InterPro" id="IPR036388">
    <property type="entry name" value="WH-like_DNA-bd_sf"/>
</dbReference>
<evidence type="ECO:0000256" key="9">
    <source>
        <dbReference type="HAMAP-Rule" id="MF_00772"/>
    </source>
</evidence>
<keyword evidence="4 9" id="KW-0489">Methyltransferase</keyword>
<gene>
    <name evidence="12" type="ORF">H9703_00725</name>
</gene>
<evidence type="ECO:0000256" key="6">
    <source>
        <dbReference type="ARBA" id="ARBA00022763"/>
    </source>
</evidence>
<dbReference type="InterPro" id="IPR008332">
    <property type="entry name" value="MethylG_MeTrfase_N"/>
</dbReference>
<dbReference type="AlphaFoldDB" id="A0A9D2P5Q3"/>
<comment type="similarity">
    <text evidence="2 9">Belongs to the MGMT family.</text>
</comment>
<proteinExistence type="inferred from homology"/>
<dbReference type="Proteomes" id="UP000823906">
    <property type="component" value="Unassembled WGS sequence"/>
</dbReference>
<dbReference type="EMBL" id="DWWN01000005">
    <property type="protein sequence ID" value="HJC44657.1"/>
    <property type="molecule type" value="Genomic_DNA"/>
</dbReference>
<dbReference type="InterPro" id="IPR014048">
    <property type="entry name" value="MethylDNA_cys_MeTrfase_DNA-bd"/>
</dbReference>
<comment type="subcellular location">
    <subcellularLocation>
        <location evidence="9">Cytoplasm</location>
    </subcellularLocation>
</comment>
<reference evidence="12" key="2">
    <citation type="submission" date="2021-04" db="EMBL/GenBank/DDBJ databases">
        <authorList>
            <person name="Gilroy R."/>
        </authorList>
    </citation>
    <scope>NUCLEOTIDE SEQUENCE</scope>
    <source>
        <strain evidence="12">ChiSjej5B23-2810</strain>
    </source>
</reference>
<keyword evidence="5 9" id="KW-0808">Transferase</keyword>
<evidence type="ECO:0000256" key="4">
    <source>
        <dbReference type="ARBA" id="ARBA00022603"/>
    </source>
</evidence>
<comment type="miscellaneous">
    <text evidence="9">This enzyme catalyzes only one turnover and therefore is not strictly catalytic. According to one definition, an enzyme is a biocatalyst that acts repeatedly and over many reaction cycles.</text>
</comment>
<dbReference type="PANTHER" id="PTHR10815">
    <property type="entry name" value="METHYLATED-DNA--PROTEIN-CYSTEINE METHYLTRANSFERASE"/>
    <property type="match status" value="1"/>
</dbReference>
<comment type="catalytic activity">
    <reaction evidence="1 9">
        <text>a 4-O-methyl-thymidine in DNA + L-cysteinyl-[protein] = a thymidine in DNA + S-methyl-L-cysteinyl-[protein]</text>
        <dbReference type="Rhea" id="RHEA:53428"/>
        <dbReference type="Rhea" id="RHEA-COMP:10131"/>
        <dbReference type="Rhea" id="RHEA-COMP:10132"/>
        <dbReference type="Rhea" id="RHEA-COMP:13555"/>
        <dbReference type="Rhea" id="RHEA-COMP:13556"/>
        <dbReference type="ChEBI" id="CHEBI:29950"/>
        <dbReference type="ChEBI" id="CHEBI:82612"/>
        <dbReference type="ChEBI" id="CHEBI:137386"/>
        <dbReference type="ChEBI" id="CHEBI:137387"/>
        <dbReference type="EC" id="2.1.1.63"/>
    </reaction>
</comment>
<feature type="active site" description="Nucleophile; methyl group acceptor" evidence="9">
    <location>
        <position position="134"/>
    </location>
</feature>
<dbReference type="GO" id="GO:0005737">
    <property type="term" value="C:cytoplasm"/>
    <property type="evidence" value="ECO:0007669"/>
    <property type="project" value="UniProtKB-SubCell"/>
</dbReference>